<accession>A0AAN9PNR5</accession>
<evidence type="ECO:0000313" key="2">
    <source>
        <dbReference type="EMBL" id="KAK7304262.1"/>
    </source>
</evidence>
<gene>
    <name evidence="2" type="ORF">VNO77_45129</name>
</gene>
<keyword evidence="3" id="KW-1185">Reference proteome</keyword>
<dbReference type="AlphaFoldDB" id="A0AAN9PNR5"/>
<organism evidence="2 3">
    <name type="scientific">Canavalia gladiata</name>
    <name type="common">Sword bean</name>
    <name type="synonym">Dolichos gladiatus</name>
    <dbReference type="NCBI Taxonomy" id="3824"/>
    <lineage>
        <taxon>Eukaryota</taxon>
        <taxon>Viridiplantae</taxon>
        <taxon>Streptophyta</taxon>
        <taxon>Embryophyta</taxon>
        <taxon>Tracheophyta</taxon>
        <taxon>Spermatophyta</taxon>
        <taxon>Magnoliopsida</taxon>
        <taxon>eudicotyledons</taxon>
        <taxon>Gunneridae</taxon>
        <taxon>Pentapetalae</taxon>
        <taxon>rosids</taxon>
        <taxon>fabids</taxon>
        <taxon>Fabales</taxon>
        <taxon>Fabaceae</taxon>
        <taxon>Papilionoideae</taxon>
        <taxon>50 kb inversion clade</taxon>
        <taxon>NPAAA clade</taxon>
        <taxon>indigoferoid/millettioid clade</taxon>
        <taxon>Phaseoleae</taxon>
        <taxon>Canavalia</taxon>
    </lineage>
</organism>
<evidence type="ECO:0000313" key="3">
    <source>
        <dbReference type="Proteomes" id="UP001367508"/>
    </source>
</evidence>
<sequence>MPIVHSCFVNIILLRESQTSTICMLSFGLDKNIVGLTAATSSKPCTSGLSGVKGKDIPKLTDFLLEIKEPLDRYSDGVVWDFNSGQLRGHEESDVGFDRESPLTQAKLL</sequence>
<evidence type="ECO:0000256" key="1">
    <source>
        <dbReference type="SAM" id="MobiDB-lite"/>
    </source>
</evidence>
<comment type="caution">
    <text evidence="2">The sequence shown here is derived from an EMBL/GenBank/DDBJ whole genome shotgun (WGS) entry which is preliminary data.</text>
</comment>
<proteinExistence type="predicted"/>
<name>A0AAN9PNR5_CANGL</name>
<feature type="region of interest" description="Disordered" evidence="1">
    <location>
        <begin position="88"/>
        <end position="109"/>
    </location>
</feature>
<protein>
    <submittedName>
        <fullName evidence="2">Uncharacterized protein</fullName>
    </submittedName>
</protein>
<dbReference type="EMBL" id="JAYMYQ010000014">
    <property type="protein sequence ID" value="KAK7304262.1"/>
    <property type="molecule type" value="Genomic_DNA"/>
</dbReference>
<reference evidence="2 3" key="1">
    <citation type="submission" date="2024-01" db="EMBL/GenBank/DDBJ databases">
        <title>The genomes of 5 underutilized Papilionoideae crops provide insights into root nodulation and disease resistanc.</title>
        <authorList>
            <person name="Jiang F."/>
        </authorList>
    </citation>
    <scope>NUCLEOTIDE SEQUENCE [LARGE SCALE GENOMIC DNA]</scope>
    <source>
        <strain evidence="2">LVBAO_FW01</strain>
        <tissue evidence="2">Leaves</tissue>
    </source>
</reference>
<feature type="compositionally biased region" description="Basic and acidic residues" evidence="1">
    <location>
        <begin position="88"/>
        <end position="101"/>
    </location>
</feature>
<dbReference type="Proteomes" id="UP001367508">
    <property type="component" value="Unassembled WGS sequence"/>
</dbReference>